<dbReference type="OrthoDB" id="1669335at2"/>
<evidence type="ECO:0000259" key="1">
    <source>
        <dbReference type="Pfam" id="PF24726"/>
    </source>
</evidence>
<proteinExistence type="predicted"/>
<sequence>MIQQKKLRKTIPLTESQSRRLHELSEFDGLDPLEHSMRAIDEYLRKQNIDIQPPKENEIQAELKNLTAESSTSGAFWISGTVDKYEFSALFLKLPSKSGIDKGKVSKLSIWDPQVLEDSKSFIGACIVNYDRGWDIKPSKIAEPLYNKVKVLLDSSGEQYIKKRRLR</sequence>
<gene>
    <name evidence="2" type="ORF">E0F88_12125</name>
</gene>
<feature type="domain" description="DUF7678" evidence="1">
    <location>
        <begin position="77"/>
        <end position="150"/>
    </location>
</feature>
<dbReference type="Pfam" id="PF24726">
    <property type="entry name" value="DUF7678"/>
    <property type="match status" value="1"/>
</dbReference>
<dbReference type="EMBL" id="SMFL01000004">
    <property type="protein sequence ID" value="TDE15263.1"/>
    <property type="molecule type" value="Genomic_DNA"/>
</dbReference>
<name>A0A4R5DW62_9BACT</name>
<evidence type="ECO:0000313" key="2">
    <source>
        <dbReference type="EMBL" id="TDE15263.1"/>
    </source>
</evidence>
<organism evidence="2 3">
    <name type="scientific">Dyadobacter psychrotolerans</name>
    <dbReference type="NCBI Taxonomy" id="2541721"/>
    <lineage>
        <taxon>Bacteria</taxon>
        <taxon>Pseudomonadati</taxon>
        <taxon>Bacteroidota</taxon>
        <taxon>Cytophagia</taxon>
        <taxon>Cytophagales</taxon>
        <taxon>Spirosomataceae</taxon>
        <taxon>Dyadobacter</taxon>
    </lineage>
</organism>
<accession>A0A4R5DW62</accession>
<evidence type="ECO:0000313" key="3">
    <source>
        <dbReference type="Proteomes" id="UP000294850"/>
    </source>
</evidence>
<reference evidence="2 3" key="1">
    <citation type="submission" date="2019-03" db="EMBL/GenBank/DDBJ databases">
        <title>Dyadobacter AR-3-6 sp. nov., isolated from arctic soil.</title>
        <authorList>
            <person name="Chaudhary D.K."/>
        </authorList>
    </citation>
    <scope>NUCLEOTIDE SEQUENCE [LARGE SCALE GENOMIC DNA]</scope>
    <source>
        <strain evidence="2 3">AR-3-6</strain>
    </source>
</reference>
<protein>
    <recommendedName>
        <fullName evidence="1">DUF7678 domain-containing protein</fullName>
    </recommendedName>
</protein>
<dbReference type="InterPro" id="IPR056095">
    <property type="entry name" value="DUF7678"/>
</dbReference>
<comment type="caution">
    <text evidence="2">The sequence shown here is derived from an EMBL/GenBank/DDBJ whole genome shotgun (WGS) entry which is preliminary data.</text>
</comment>
<dbReference type="AlphaFoldDB" id="A0A4R5DW62"/>
<keyword evidence="3" id="KW-1185">Reference proteome</keyword>
<dbReference type="Proteomes" id="UP000294850">
    <property type="component" value="Unassembled WGS sequence"/>
</dbReference>
<dbReference type="RefSeq" id="WP_131958526.1">
    <property type="nucleotide sequence ID" value="NZ_SMFL01000004.1"/>
</dbReference>